<keyword evidence="4" id="KW-1185">Reference proteome</keyword>
<dbReference type="STRING" id="1573173.A0A162NDN0"/>
<proteinExistence type="predicted"/>
<dbReference type="OrthoDB" id="4850646at2759"/>
<feature type="chain" id="PRO_5010451446" evidence="2">
    <location>
        <begin position="21"/>
        <end position="541"/>
    </location>
</feature>
<dbReference type="EMBL" id="LFIW01000566">
    <property type="protein sequence ID" value="KZL85837.1"/>
    <property type="molecule type" value="Genomic_DNA"/>
</dbReference>
<evidence type="ECO:0000256" key="1">
    <source>
        <dbReference type="SAM" id="MobiDB-lite"/>
    </source>
</evidence>
<feature type="signal peptide" evidence="2">
    <location>
        <begin position="1"/>
        <end position="20"/>
    </location>
</feature>
<comment type="caution">
    <text evidence="3">The sequence shown here is derived from an EMBL/GenBank/DDBJ whole genome shotgun (WGS) entry which is preliminary data.</text>
</comment>
<dbReference type="Proteomes" id="UP000076584">
    <property type="component" value="Unassembled WGS sequence"/>
</dbReference>
<accession>A0A162NDN0</accession>
<evidence type="ECO:0000313" key="3">
    <source>
        <dbReference type="EMBL" id="KZL85837.1"/>
    </source>
</evidence>
<feature type="compositionally biased region" description="Low complexity" evidence="1">
    <location>
        <begin position="162"/>
        <end position="177"/>
    </location>
</feature>
<name>A0A162NDN0_COLIC</name>
<evidence type="ECO:0000256" key="2">
    <source>
        <dbReference type="SAM" id="SignalP"/>
    </source>
</evidence>
<gene>
    <name evidence="3" type="ORF">CI238_05747</name>
</gene>
<evidence type="ECO:0000313" key="4">
    <source>
        <dbReference type="Proteomes" id="UP000076584"/>
    </source>
</evidence>
<feature type="compositionally biased region" description="Polar residues" evidence="1">
    <location>
        <begin position="178"/>
        <end position="189"/>
    </location>
</feature>
<dbReference type="AlphaFoldDB" id="A0A162NDN0"/>
<sequence>MIYSTLSFGFLGLGASLVNAIPNANYLIPRPPETVTITACSYQCSSTVTVTETFIETAPYFFTCEPSSTPVTTGTLGSLTLSPSIISPPPFTPITQTTKASSSTVSQASGTAPGFNLSSSIETIIQTSTPRVTVSSQLPSARTPSSSFIWTVNSTSSRDRSSSSSYGTGTAGTSVTSAMPSLSSTLGSNSTKPITRTITRTVRTTDTGSSTTVAEVTITTIPSIGIPPPPVTVTKPLSTASPGSSYSVTTYTTVMVINTTVSSQLPGASTLSRSASRTTMRTTVVVTITNTIPLSTGTGQTSANSGSGVSSRFPSLSSSISIRLSNSLSYGTTSTSALFNTTSTVVSVSTELASSTEAATKSAASTFSSKVPCATNTRSVLGSSAIPGTTASGALPSLAISTSTSTPSTMSDGYGFSASSLGTKVDSAKPSFVSSSTSNIPGGYGSEYSTSSPGTIISGALPSLITSSISSMPAGYEDYPSYSKDSTAKYSGTTIASALPSLVTPSVSKASPMPTTFETRKSDEYISTSTAYTGYEYGYSP</sequence>
<organism evidence="3 4">
    <name type="scientific">Colletotrichum incanum</name>
    <name type="common">Soybean anthracnose fungus</name>
    <dbReference type="NCBI Taxonomy" id="1573173"/>
    <lineage>
        <taxon>Eukaryota</taxon>
        <taxon>Fungi</taxon>
        <taxon>Dikarya</taxon>
        <taxon>Ascomycota</taxon>
        <taxon>Pezizomycotina</taxon>
        <taxon>Sordariomycetes</taxon>
        <taxon>Hypocreomycetidae</taxon>
        <taxon>Glomerellales</taxon>
        <taxon>Glomerellaceae</taxon>
        <taxon>Colletotrichum</taxon>
        <taxon>Colletotrichum spaethianum species complex</taxon>
    </lineage>
</organism>
<protein>
    <submittedName>
        <fullName evidence="3">Uncharacterized protein</fullName>
    </submittedName>
</protein>
<feature type="region of interest" description="Disordered" evidence="1">
    <location>
        <begin position="153"/>
        <end position="192"/>
    </location>
</feature>
<keyword evidence="2" id="KW-0732">Signal</keyword>
<reference evidence="3 4" key="1">
    <citation type="submission" date="2015-06" db="EMBL/GenBank/DDBJ databases">
        <title>Survival trade-offs in plant roots during colonization by closely related pathogenic and mutualistic fungi.</title>
        <authorList>
            <person name="Hacquard S."/>
            <person name="Kracher B."/>
            <person name="Hiruma K."/>
            <person name="Weinman A."/>
            <person name="Muench P."/>
            <person name="Garrido Oter R."/>
            <person name="Ver Loren van Themaat E."/>
            <person name="Dallerey J.-F."/>
            <person name="Damm U."/>
            <person name="Henrissat B."/>
            <person name="Lespinet O."/>
            <person name="Thon M."/>
            <person name="Kemen E."/>
            <person name="McHardy A.C."/>
            <person name="Schulze-Lefert P."/>
            <person name="O'Connell R.J."/>
        </authorList>
    </citation>
    <scope>NUCLEOTIDE SEQUENCE [LARGE SCALE GENOMIC DNA]</scope>
    <source>
        <strain evidence="3 4">MAFF 238704</strain>
    </source>
</reference>